<accession>A0ABY9S174</accession>
<dbReference type="Proteomes" id="UP001250858">
    <property type="component" value="Chromosome"/>
</dbReference>
<name>A0ABY9S174_9ACTN</name>
<dbReference type="EMBL" id="CP133762">
    <property type="protein sequence ID" value="WMX48175.1"/>
    <property type="molecule type" value="Genomic_DNA"/>
</dbReference>
<reference evidence="3 4" key="1">
    <citation type="submission" date="2023-09" db="EMBL/GenBank/DDBJ databases">
        <title>Complete genome of Streptomyces roseicoloratus T14.</title>
        <authorList>
            <person name="Bashizi T."/>
            <person name="Kim M.-J."/>
            <person name="Lee G."/>
            <person name="Tagele S.B."/>
            <person name="Shin J.-H."/>
        </authorList>
    </citation>
    <scope>NUCLEOTIDE SEQUENCE [LARGE SCALE GENOMIC DNA]</scope>
    <source>
        <strain evidence="3 4">T14</strain>
    </source>
</reference>
<sequence>MLVMVLGLIICVGVLAGLAWRRYLFPGRWEHAFGQRHADARKVLSAARRAYRAWERSKAQAESKALRDVESAEEAQEERLRRLDQRIASLSDPGRGQRVEALGELVLFQHVLVVQSSSETRSIALAGMEVRFEAGQKNYSVYCTDADGHVYRAKYSHLPSGPESDEQLFDEERVRDFAVTIQNAVAQENVFRARLPRQLEEAESKWEKAQGDTSEADAARERLQKLRQRNGSDPRGEKLEARMAEASREWERLTGRIPPR</sequence>
<keyword evidence="1" id="KW-0175">Coiled coil</keyword>
<dbReference type="RefSeq" id="WP_128980310.1">
    <property type="nucleotide sequence ID" value="NZ_CP133762.1"/>
</dbReference>
<gene>
    <name evidence="3" type="ORF">RGF97_29935</name>
</gene>
<organism evidence="3 4">
    <name type="scientific">Streptomyces roseicoloratus</name>
    <dbReference type="NCBI Taxonomy" id="2508722"/>
    <lineage>
        <taxon>Bacteria</taxon>
        <taxon>Bacillati</taxon>
        <taxon>Actinomycetota</taxon>
        <taxon>Actinomycetes</taxon>
        <taxon>Kitasatosporales</taxon>
        <taxon>Streptomycetaceae</taxon>
        <taxon>Streptomyces</taxon>
    </lineage>
</organism>
<proteinExistence type="predicted"/>
<evidence type="ECO:0000313" key="4">
    <source>
        <dbReference type="Proteomes" id="UP001250858"/>
    </source>
</evidence>
<feature type="coiled-coil region" evidence="1">
    <location>
        <begin position="44"/>
        <end position="86"/>
    </location>
</feature>
<feature type="region of interest" description="Disordered" evidence="2">
    <location>
        <begin position="202"/>
        <end position="260"/>
    </location>
</feature>
<evidence type="ECO:0000256" key="2">
    <source>
        <dbReference type="SAM" id="MobiDB-lite"/>
    </source>
</evidence>
<protein>
    <submittedName>
        <fullName evidence="3">Uncharacterized protein</fullName>
    </submittedName>
</protein>
<feature type="compositionally biased region" description="Basic and acidic residues" evidence="2">
    <location>
        <begin position="217"/>
        <end position="254"/>
    </location>
</feature>
<evidence type="ECO:0000256" key="1">
    <source>
        <dbReference type="SAM" id="Coils"/>
    </source>
</evidence>
<keyword evidence="4" id="KW-1185">Reference proteome</keyword>
<evidence type="ECO:0000313" key="3">
    <source>
        <dbReference type="EMBL" id="WMX48175.1"/>
    </source>
</evidence>